<protein>
    <submittedName>
        <fullName evidence="3">Uncharacterized protein</fullName>
    </submittedName>
</protein>
<reference evidence="4" key="2">
    <citation type="journal article" date="2016" name="Sci. Rep.">
        <title>Dictyocaulus viviparus genome, variome and transcriptome elucidate lungworm biology and support future intervention.</title>
        <authorList>
            <person name="McNulty S.N."/>
            <person name="Strube C."/>
            <person name="Rosa B.A."/>
            <person name="Martin J.C."/>
            <person name="Tyagi R."/>
            <person name="Choi Y.J."/>
            <person name="Wang Q."/>
            <person name="Hallsworth Pepin K."/>
            <person name="Zhang X."/>
            <person name="Ozersky P."/>
            <person name="Wilson R.K."/>
            <person name="Sternberg P.W."/>
            <person name="Gasser R.B."/>
            <person name="Mitreva M."/>
        </authorList>
    </citation>
    <scope>NUCLEOTIDE SEQUENCE [LARGE SCALE GENOMIC DNA]</scope>
    <source>
        <strain evidence="4">HannoverDv2000</strain>
    </source>
</reference>
<feature type="region of interest" description="Disordered" evidence="1">
    <location>
        <begin position="29"/>
        <end position="117"/>
    </location>
</feature>
<accession>A0A0D8Y771</accession>
<name>A0A0D8Y771_DICVI</name>
<evidence type="ECO:0000313" key="4">
    <source>
        <dbReference type="Proteomes" id="UP000053766"/>
    </source>
</evidence>
<keyword evidence="2" id="KW-0732">Signal</keyword>
<reference evidence="3 4" key="1">
    <citation type="submission" date="2013-11" db="EMBL/GenBank/DDBJ databases">
        <title>Draft genome of the bovine lungworm Dictyocaulus viviparus.</title>
        <authorList>
            <person name="Mitreva M."/>
        </authorList>
    </citation>
    <scope>NUCLEOTIDE SEQUENCE [LARGE SCALE GENOMIC DNA]</scope>
    <source>
        <strain evidence="3 4">HannoverDv2000</strain>
    </source>
</reference>
<dbReference type="EMBL" id="KN716205">
    <property type="protein sequence ID" value="KJH50441.1"/>
    <property type="molecule type" value="Genomic_DNA"/>
</dbReference>
<dbReference type="Proteomes" id="UP000053766">
    <property type="component" value="Unassembled WGS sequence"/>
</dbReference>
<gene>
    <name evidence="3" type="ORF">DICVIV_03371</name>
</gene>
<evidence type="ECO:0000313" key="3">
    <source>
        <dbReference type="EMBL" id="KJH50441.1"/>
    </source>
</evidence>
<evidence type="ECO:0000256" key="1">
    <source>
        <dbReference type="SAM" id="MobiDB-lite"/>
    </source>
</evidence>
<dbReference type="OrthoDB" id="10647416at2759"/>
<feature type="signal peptide" evidence="2">
    <location>
        <begin position="1"/>
        <end position="27"/>
    </location>
</feature>
<keyword evidence="4" id="KW-1185">Reference proteome</keyword>
<feature type="compositionally biased region" description="Basic and acidic residues" evidence="1">
    <location>
        <begin position="58"/>
        <end position="117"/>
    </location>
</feature>
<sequence>MFTFCLFGLFTTSTFLMFQCIKIGADAKLSNSSSKSEESRTTIKKESSVQTKKSTQSAERRSRQEKHAKPKKVREATFRFDLSPKKNEEDTKTDLKSLSEKSNPFEKKYKEKKRKEIEGKVEQAVAIAGEKAKDFSVYNMDKVAIDVEQPKIKASR</sequence>
<dbReference type="AlphaFoldDB" id="A0A0D8Y771"/>
<feature type="compositionally biased region" description="Basic and acidic residues" evidence="1">
    <location>
        <begin position="35"/>
        <end position="47"/>
    </location>
</feature>
<feature type="chain" id="PRO_5002336293" evidence="2">
    <location>
        <begin position="28"/>
        <end position="156"/>
    </location>
</feature>
<organism evidence="3 4">
    <name type="scientific">Dictyocaulus viviparus</name>
    <name type="common">Bovine lungworm</name>
    <dbReference type="NCBI Taxonomy" id="29172"/>
    <lineage>
        <taxon>Eukaryota</taxon>
        <taxon>Metazoa</taxon>
        <taxon>Ecdysozoa</taxon>
        <taxon>Nematoda</taxon>
        <taxon>Chromadorea</taxon>
        <taxon>Rhabditida</taxon>
        <taxon>Rhabditina</taxon>
        <taxon>Rhabditomorpha</taxon>
        <taxon>Strongyloidea</taxon>
        <taxon>Metastrongylidae</taxon>
        <taxon>Dictyocaulus</taxon>
    </lineage>
</organism>
<proteinExistence type="predicted"/>
<evidence type="ECO:0000256" key="2">
    <source>
        <dbReference type="SAM" id="SignalP"/>
    </source>
</evidence>